<accession>A0A1H2YFC0</accession>
<dbReference type="InterPro" id="IPR004360">
    <property type="entry name" value="Glyas_Fos-R_dOase_dom"/>
</dbReference>
<dbReference type="GO" id="GO:0016740">
    <property type="term" value="F:transferase activity"/>
    <property type="evidence" value="ECO:0007669"/>
    <property type="project" value="UniProtKB-KW"/>
</dbReference>
<dbReference type="Gene3D" id="3.10.180.10">
    <property type="entry name" value="2,3-Dihydroxybiphenyl 1,2-Dioxygenase, domain 1"/>
    <property type="match status" value="1"/>
</dbReference>
<dbReference type="GO" id="GO:0046872">
    <property type="term" value="F:metal ion binding"/>
    <property type="evidence" value="ECO:0007669"/>
    <property type="project" value="UniProtKB-KW"/>
</dbReference>
<dbReference type="EMBL" id="FNNQ01000009">
    <property type="protein sequence ID" value="SDX03665.1"/>
    <property type="molecule type" value="Genomic_DNA"/>
</dbReference>
<evidence type="ECO:0000259" key="2">
    <source>
        <dbReference type="PROSITE" id="PS51819"/>
    </source>
</evidence>
<dbReference type="InterPro" id="IPR051332">
    <property type="entry name" value="Fosfomycin_Res_Enzymes"/>
</dbReference>
<dbReference type="PANTHER" id="PTHR36113">
    <property type="entry name" value="LYASE, PUTATIVE-RELATED-RELATED"/>
    <property type="match status" value="1"/>
</dbReference>
<sequence>MKSIRLKEGFDKVEGALKEMKRGSKMKVKGFNHITIRVSDLKASLDFYEGILQMDVAHRGRKDVYLEWGDAWICLIESEKVDSIVDKTVGIDHVAFSIADEDFDEAVHRLQSFGVHIIRGPEERGGGQVVNFLDPDHTQLELFTGTLEKRMKKWI</sequence>
<evidence type="ECO:0000256" key="1">
    <source>
        <dbReference type="ARBA" id="ARBA00022723"/>
    </source>
</evidence>
<evidence type="ECO:0000313" key="4">
    <source>
        <dbReference type="Proteomes" id="UP000198534"/>
    </source>
</evidence>
<evidence type="ECO:0000313" key="3">
    <source>
        <dbReference type="EMBL" id="SDX03665.1"/>
    </source>
</evidence>
<dbReference type="Proteomes" id="UP000198534">
    <property type="component" value="Unassembled WGS sequence"/>
</dbReference>
<dbReference type="PANTHER" id="PTHR36113:SF6">
    <property type="entry name" value="FOSFOMYCIN RESISTANCE PROTEIN FOSX"/>
    <property type="match status" value="1"/>
</dbReference>
<dbReference type="PROSITE" id="PS51819">
    <property type="entry name" value="VOC"/>
    <property type="match status" value="1"/>
</dbReference>
<feature type="domain" description="VOC" evidence="2">
    <location>
        <begin position="30"/>
        <end position="145"/>
    </location>
</feature>
<dbReference type="InterPro" id="IPR029068">
    <property type="entry name" value="Glyas_Bleomycin-R_OHBP_Dase"/>
</dbReference>
<name>A0A1H2YFC0_9BACL</name>
<keyword evidence="4" id="KW-1185">Reference proteome</keyword>
<keyword evidence="3" id="KW-0808">Transferase</keyword>
<dbReference type="AlphaFoldDB" id="A0A1H2YFC0"/>
<organism evidence="3 4">
    <name type="scientific">Marininema mesophilum</name>
    <dbReference type="NCBI Taxonomy" id="1048340"/>
    <lineage>
        <taxon>Bacteria</taxon>
        <taxon>Bacillati</taxon>
        <taxon>Bacillota</taxon>
        <taxon>Bacilli</taxon>
        <taxon>Bacillales</taxon>
        <taxon>Thermoactinomycetaceae</taxon>
        <taxon>Marininema</taxon>
    </lineage>
</organism>
<keyword evidence="1" id="KW-0479">Metal-binding</keyword>
<dbReference type="Pfam" id="PF00903">
    <property type="entry name" value="Glyoxalase"/>
    <property type="match status" value="1"/>
</dbReference>
<dbReference type="SUPFAM" id="SSF54593">
    <property type="entry name" value="Glyoxalase/Bleomycin resistance protein/Dihydroxybiphenyl dioxygenase"/>
    <property type="match status" value="1"/>
</dbReference>
<dbReference type="STRING" id="1048340.SAMN05444487_10950"/>
<protein>
    <submittedName>
        <fullName evidence="3">Metallothiol transferase</fullName>
    </submittedName>
</protein>
<gene>
    <name evidence="3" type="ORF">SAMN05444487_10950</name>
</gene>
<reference evidence="3 4" key="1">
    <citation type="submission" date="2016-10" db="EMBL/GenBank/DDBJ databases">
        <authorList>
            <person name="de Groot N.N."/>
        </authorList>
    </citation>
    <scope>NUCLEOTIDE SEQUENCE [LARGE SCALE GENOMIC DNA]</scope>
    <source>
        <strain evidence="3 4">DSM 45610</strain>
    </source>
</reference>
<dbReference type="InterPro" id="IPR037523">
    <property type="entry name" value="VOC_core"/>
</dbReference>
<proteinExistence type="predicted"/>